<dbReference type="PANTHER" id="PTHR22642">
    <property type="entry name" value="IMIDAZOLONEPROPIONASE"/>
    <property type="match status" value="1"/>
</dbReference>
<dbReference type="RefSeq" id="WP_234953080.1">
    <property type="nucleotide sequence ID" value="NZ_FNQF01000002.1"/>
</dbReference>
<reference evidence="2 3" key="1">
    <citation type="submission" date="2016-10" db="EMBL/GenBank/DDBJ databases">
        <authorList>
            <person name="de Groot N.N."/>
        </authorList>
    </citation>
    <scope>NUCLEOTIDE SEQUENCE [LARGE SCALE GENOMIC DNA]</scope>
    <source>
        <strain evidence="2 3">DSM 23581</strain>
    </source>
</reference>
<keyword evidence="3" id="KW-1185">Reference proteome</keyword>
<feature type="domain" description="Amidohydrolase 3" evidence="1">
    <location>
        <begin position="72"/>
        <end position="545"/>
    </location>
</feature>
<sequence length="553" mass="62169">MKNTLFYLFAGITVSLSGCQSKQKQSIDKIIHNALIYTVDEDFSKVSTIVINSDTIVEVGSQDLLNKYKANEIIDAKNKIILPGLIDAHAHFYGLGLQQSRVDLVGAQSFEEVLSRLNDFRLNNPEVEIYSGRGWDQNLWENKEFPNRSLLDKAFPFKPVILTRIDGHALLANERALKMAGIDENTKVSGGEIIKNNKGEITGVLIDNAMDLVYDIIPEPDTKQISKALFEAENITSRYGLTSVVDAGLDKSVIDIIDSLQQKNELKTRLYAMLSNKPENIDYYIENGNYKSKTLNVRSVKVYADGALGSRDAALKKPYSDRENHFGSLIIGLEEFNELSKKLTDSDLQMNTHAIGDSANYVVLNQYSKVLKDKSNKRWRVEHAQILDASDFDFFDGDNIIASVQPTHATSDMYWAEDRLGEERIKNAYAYKKLLDQSGKIALGTDFPIEKVNPILTFYAAVSRQDVENYPEGGFQKQNALSREEALKGMTIWAAYANFEEGEKGSLEPGKFADLTILDRDIMKIPLSEIPETKVLRTYIGGKRIFPKELKSE</sequence>
<dbReference type="STRING" id="908615.SAMN05421540_102151"/>
<dbReference type="Proteomes" id="UP000198820">
    <property type="component" value="Unassembled WGS sequence"/>
</dbReference>
<dbReference type="Gene3D" id="2.30.40.10">
    <property type="entry name" value="Urease, subunit C, domain 1"/>
    <property type="match status" value="1"/>
</dbReference>
<dbReference type="Gene3D" id="3.20.20.140">
    <property type="entry name" value="Metal-dependent hydrolases"/>
    <property type="match status" value="1"/>
</dbReference>
<dbReference type="AlphaFoldDB" id="A0A1H3WX90"/>
<accession>A0A1H3WX90</accession>
<dbReference type="Gene3D" id="3.10.310.70">
    <property type="match status" value="1"/>
</dbReference>
<evidence type="ECO:0000313" key="3">
    <source>
        <dbReference type="Proteomes" id="UP000198820"/>
    </source>
</evidence>
<dbReference type="InterPro" id="IPR032466">
    <property type="entry name" value="Metal_Hydrolase"/>
</dbReference>
<dbReference type="InterPro" id="IPR013108">
    <property type="entry name" value="Amidohydro_3"/>
</dbReference>
<gene>
    <name evidence="2" type="ORF">SAMN05421540_102151</name>
</gene>
<dbReference type="PROSITE" id="PS51257">
    <property type="entry name" value="PROKAR_LIPOPROTEIN"/>
    <property type="match status" value="1"/>
</dbReference>
<dbReference type="SUPFAM" id="SSF51556">
    <property type="entry name" value="Metallo-dependent hydrolases"/>
    <property type="match status" value="1"/>
</dbReference>
<proteinExistence type="predicted"/>
<organism evidence="2 3">
    <name type="scientific">Psychroflexus halocasei</name>
    <dbReference type="NCBI Taxonomy" id="908615"/>
    <lineage>
        <taxon>Bacteria</taxon>
        <taxon>Pseudomonadati</taxon>
        <taxon>Bacteroidota</taxon>
        <taxon>Flavobacteriia</taxon>
        <taxon>Flavobacteriales</taxon>
        <taxon>Flavobacteriaceae</taxon>
        <taxon>Psychroflexus</taxon>
    </lineage>
</organism>
<dbReference type="SUPFAM" id="SSF51338">
    <property type="entry name" value="Composite domain of metallo-dependent hydrolases"/>
    <property type="match status" value="1"/>
</dbReference>
<dbReference type="CDD" id="cd01300">
    <property type="entry name" value="YtcJ_like"/>
    <property type="match status" value="1"/>
</dbReference>
<evidence type="ECO:0000313" key="2">
    <source>
        <dbReference type="EMBL" id="SDZ90984.1"/>
    </source>
</evidence>
<dbReference type="EMBL" id="FNQF01000002">
    <property type="protein sequence ID" value="SDZ90984.1"/>
    <property type="molecule type" value="Genomic_DNA"/>
</dbReference>
<evidence type="ECO:0000259" key="1">
    <source>
        <dbReference type="Pfam" id="PF07969"/>
    </source>
</evidence>
<dbReference type="InterPro" id="IPR011059">
    <property type="entry name" value="Metal-dep_hydrolase_composite"/>
</dbReference>
<protein>
    <recommendedName>
        <fullName evidence="1">Amidohydrolase 3 domain-containing protein</fullName>
    </recommendedName>
</protein>
<name>A0A1H3WX90_9FLAO</name>
<dbReference type="InterPro" id="IPR033932">
    <property type="entry name" value="YtcJ-like"/>
</dbReference>
<dbReference type="PANTHER" id="PTHR22642:SF2">
    <property type="entry name" value="PROTEIN LONG AFTER FAR-RED 3"/>
    <property type="match status" value="1"/>
</dbReference>
<dbReference type="Pfam" id="PF07969">
    <property type="entry name" value="Amidohydro_3"/>
    <property type="match status" value="1"/>
</dbReference>
<dbReference type="GO" id="GO:0016810">
    <property type="term" value="F:hydrolase activity, acting on carbon-nitrogen (but not peptide) bonds"/>
    <property type="evidence" value="ECO:0007669"/>
    <property type="project" value="InterPro"/>
</dbReference>